<name>A0A930UXM1_9ACTN</name>
<feature type="transmembrane region" description="Helical" evidence="1">
    <location>
        <begin position="16"/>
        <end position="39"/>
    </location>
</feature>
<proteinExistence type="predicted"/>
<dbReference type="EMBL" id="JADIVZ010000007">
    <property type="protein sequence ID" value="MBF4162753.1"/>
    <property type="molecule type" value="Genomic_DNA"/>
</dbReference>
<protein>
    <submittedName>
        <fullName evidence="2">DUF3533 domain-containing protein</fullName>
    </submittedName>
</protein>
<feature type="transmembrane region" description="Helical" evidence="1">
    <location>
        <begin position="219"/>
        <end position="241"/>
    </location>
</feature>
<dbReference type="AlphaFoldDB" id="A0A930UXM1"/>
<keyword evidence="1" id="KW-1133">Transmembrane helix</keyword>
<accession>A0A930UXM1</accession>
<feature type="transmembrane region" description="Helical" evidence="1">
    <location>
        <begin position="191"/>
        <end position="213"/>
    </location>
</feature>
<gene>
    <name evidence="2" type="ORF">ISG29_13730</name>
</gene>
<feature type="transmembrane region" description="Helical" evidence="1">
    <location>
        <begin position="248"/>
        <end position="269"/>
    </location>
</feature>
<evidence type="ECO:0000313" key="3">
    <source>
        <dbReference type="Proteomes" id="UP000656804"/>
    </source>
</evidence>
<feature type="transmembrane region" description="Helical" evidence="1">
    <location>
        <begin position="156"/>
        <end position="179"/>
    </location>
</feature>
<organism evidence="2 3">
    <name type="scientific">Nocardioides acrostichi</name>
    <dbReference type="NCBI Taxonomy" id="2784339"/>
    <lineage>
        <taxon>Bacteria</taxon>
        <taxon>Bacillati</taxon>
        <taxon>Actinomycetota</taxon>
        <taxon>Actinomycetes</taxon>
        <taxon>Propionibacteriales</taxon>
        <taxon>Nocardioidaceae</taxon>
        <taxon>Nocardioides</taxon>
    </lineage>
</organism>
<dbReference type="Proteomes" id="UP000656804">
    <property type="component" value="Unassembled WGS sequence"/>
</dbReference>
<feature type="transmembrane region" description="Helical" evidence="1">
    <location>
        <begin position="309"/>
        <end position="329"/>
    </location>
</feature>
<keyword evidence="3" id="KW-1185">Reference proteome</keyword>
<evidence type="ECO:0000313" key="2">
    <source>
        <dbReference type="EMBL" id="MBF4162753.1"/>
    </source>
</evidence>
<reference evidence="2" key="1">
    <citation type="submission" date="2020-11" db="EMBL/GenBank/DDBJ databases">
        <title>Nocardioides sp. CBS4Y-1, whole genome shotgun sequence.</title>
        <authorList>
            <person name="Tuo L."/>
        </authorList>
    </citation>
    <scope>NUCLEOTIDE SEQUENCE</scope>
    <source>
        <strain evidence="2">CBS4Y-1</strain>
    </source>
</reference>
<keyword evidence="1" id="KW-0472">Membrane</keyword>
<keyword evidence="1" id="KW-0812">Transmembrane</keyword>
<dbReference type="RefSeq" id="WP_194504019.1">
    <property type="nucleotide sequence ID" value="NZ_JADIVZ010000007.1"/>
</dbReference>
<sequence>MSSATDSIEKGRRGPLAPVLLVAAVLLLQLGFIASYVGAFHAPAAHDLQVGVVGPSAAAQEVVAQADALDGDPLGARAVKSRAEAVRLIEHDHLVAALVIDADGSTDELLIASGGGSSLVTAVEQVATSVETQQQRTYTTTDVVPLQSGDARGLTGFYLVLGLLVGGYLMSAALGVMTGTPRGVREVASRLALLVPHALLGGLGGALVVDTWLGALTGHFWALAGIGALLVLAASCVTLALQVLLGTIGIGVTILLFVVLGNPSAGGAYQTPLLPAFWRGIGPWIPNGAGTEAIRRIVYFDAVGVAPRVALVAGYAVLGAAVALLGAALRRRRA</sequence>
<evidence type="ECO:0000256" key="1">
    <source>
        <dbReference type="SAM" id="Phobius"/>
    </source>
</evidence>
<comment type="caution">
    <text evidence="2">The sequence shown here is derived from an EMBL/GenBank/DDBJ whole genome shotgun (WGS) entry which is preliminary data.</text>
</comment>